<dbReference type="Gene3D" id="2.160.20.10">
    <property type="entry name" value="Single-stranded right-handed beta-helix, Pectin lyase-like"/>
    <property type="match status" value="2"/>
</dbReference>
<dbReference type="Pfam" id="PF12545">
    <property type="entry name" value="DUF3739"/>
    <property type="match status" value="1"/>
</dbReference>
<feature type="chain" id="PRO_5007615183" evidence="5">
    <location>
        <begin position="40"/>
        <end position="4199"/>
    </location>
</feature>
<dbReference type="SUPFAM" id="SSF51126">
    <property type="entry name" value="Pectin lyase-like"/>
    <property type="match status" value="2"/>
</dbReference>
<dbReference type="Proteomes" id="UP000077037">
    <property type="component" value="Unassembled WGS sequence"/>
</dbReference>
<evidence type="ECO:0000256" key="4">
    <source>
        <dbReference type="SAM" id="MobiDB-lite"/>
    </source>
</evidence>
<feature type="region of interest" description="Disordered" evidence="4">
    <location>
        <begin position="4180"/>
        <end position="4199"/>
    </location>
</feature>
<name>A0A157Q9R8_9BORD</name>
<keyword evidence="2" id="KW-0964">Secreted</keyword>
<evidence type="ECO:0000256" key="1">
    <source>
        <dbReference type="ARBA" id="ARBA00004613"/>
    </source>
</evidence>
<feature type="compositionally biased region" description="Polar residues" evidence="4">
    <location>
        <begin position="71"/>
        <end position="81"/>
    </location>
</feature>
<evidence type="ECO:0000256" key="3">
    <source>
        <dbReference type="ARBA" id="ARBA00022729"/>
    </source>
</evidence>
<dbReference type="GO" id="GO:0005576">
    <property type="term" value="C:extracellular region"/>
    <property type="evidence" value="ECO:0007669"/>
    <property type="project" value="UniProtKB-SubCell"/>
</dbReference>
<keyword evidence="3 5" id="KW-0732">Signal</keyword>
<dbReference type="InterPro" id="IPR008638">
    <property type="entry name" value="FhaB/CdiA-like_TPS"/>
</dbReference>
<dbReference type="EMBL" id="FKBS01000017">
    <property type="protein sequence ID" value="SAI42665.1"/>
    <property type="molecule type" value="Genomic_DNA"/>
</dbReference>
<evidence type="ECO:0000313" key="8">
    <source>
        <dbReference type="Proteomes" id="UP000077037"/>
    </source>
</evidence>
<dbReference type="PANTHER" id="PTHR12338">
    <property type="entry name" value="AUTOTRANSPORTER"/>
    <property type="match status" value="1"/>
</dbReference>
<dbReference type="Pfam" id="PF05860">
    <property type="entry name" value="TPS"/>
    <property type="match status" value="1"/>
</dbReference>
<organism evidence="7 8">
    <name type="scientific">Bordetella ansorpii</name>
    <dbReference type="NCBI Taxonomy" id="288768"/>
    <lineage>
        <taxon>Bacteria</taxon>
        <taxon>Pseudomonadati</taxon>
        <taxon>Pseudomonadota</taxon>
        <taxon>Betaproteobacteria</taxon>
        <taxon>Burkholderiales</taxon>
        <taxon>Alcaligenaceae</taxon>
        <taxon>Bordetella</taxon>
    </lineage>
</organism>
<evidence type="ECO:0000259" key="6">
    <source>
        <dbReference type="SMART" id="SM00912"/>
    </source>
</evidence>
<feature type="compositionally biased region" description="Basic and acidic residues" evidence="4">
    <location>
        <begin position="4190"/>
        <end position="4199"/>
    </location>
</feature>
<dbReference type="InterPro" id="IPR050909">
    <property type="entry name" value="Bact_Autotransporter_VF"/>
</dbReference>
<feature type="region of interest" description="Disordered" evidence="4">
    <location>
        <begin position="58"/>
        <end position="81"/>
    </location>
</feature>
<dbReference type="InterPro" id="IPR011050">
    <property type="entry name" value="Pectin_lyase_fold/virulence"/>
</dbReference>
<evidence type="ECO:0000313" key="7">
    <source>
        <dbReference type="EMBL" id="SAI42665.1"/>
    </source>
</evidence>
<protein>
    <submittedName>
        <fullName evidence="7">Heme:hemopexin utilization protein A</fullName>
    </submittedName>
</protein>
<reference evidence="7 8" key="1">
    <citation type="submission" date="2016-03" db="EMBL/GenBank/DDBJ databases">
        <authorList>
            <consortium name="Pathogen Informatics"/>
        </authorList>
    </citation>
    <scope>NUCLEOTIDE SEQUENCE [LARGE SCALE GENOMIC DNA]</scope>
    <source>
        <strain evidence="7 8">NCTC13364</strain>
    </source>
</reference>
<gene>
    <name evidence="7" type="primary">hxuA_6</name>
    <name evidence="7" type="ORF">SAMEA1982600_03452</name>
</gene>
<comment type="subcellular location">
    <subcellularLocation>
        <location evidence="1">Secreted</location>
    </subcellularLocation>
</comment>
<dbReference type="InterPro" id="IPR012334">
    <property type="entry name" value="Pectin_lyas_fold"/>
</dbReference>
<proteinExistence type="predicted"/>
<feature type="region of interest" description="Disordered" evidence="4">
    <location>
        <begin position="4146"/>
        <end position="4169"/>
    </location>
</feature>
<evidence type="ECO:0000256" key="5">
    <source>
        <dbReference type="SAM" id="SignalP"/>
    </source>
</evidence>
<feature type="signal peptide" evidence="5">
    <location>
        <begin position="1"/>
        <end position="39"/>
    </location>
</feature>
<feature type="domain" description="Filamentous haemagglutinin FhaB/tRNA nuclease CdiA-like TPS" evidence="6">
    <location>
        <begin position="134"/>
        <end position="248"/>
    </location>
</feature>
<sequence>MSTQGQGYQAKRRNKPGRFALAPVALALAATGMIGTVHAQQAFGGAWFAAKGAQQAVRQNGPSPGAAALANRNSPASQSAAARQKLQTSIGNLNRAAQAIAAQQAIQREARQSALAGGASVPDGLAEGGLKVDTNSLTAGWLNARSPVQSTSGGRTHVNIEQTAGRAILNWETFNVGKNTTVNFQQNRDWAVLNRVNDPQARPSQIQGQIKADGTVMIANRNGVIFTGSSQANVRNLVVAAATITDDQFTNRGLYVDSNGTQPTFTGALGKVEVQAGAQIATAAPASSTVRGGYVLLLGGEVHNAGEIATPKGQTALAAGDSFYIRRGAGTNGNATSTTAGSEISTARAADSAAGTVLNTGLITAATGDITMTGHDVTQAGVAVVTTSIGQRGTLHLSTRASDATGTVTLAEGSTTAALLDLSDTTALDSQRDAALEKLGTTMTNNVTGVYDNLSTITDRTDLSRIEIVSGNTVAFQGDSTTLATGGEIAVHARQRTLVDAGATLDVSGAVGVQVAMEANNLKINVQGNEQRDAPVNRESGNLNNLDIWVDRRGLVLVPAGTNGYEADRWYTAGGLLEVSGYLATDGRGVGEWMAQGGTVTVTGNDLVTRAGSNINLSGGTLDVATGYINQSWLRGADGRLYEVSRAPGDLLYTGVYRGYELTSQRWGATQYFHSPLIGPARRREGGYTVGRDAGKLVAATRNAVLEGNIASDVYQGPRQAQAVQVGLDGYYQSQWAVARAGQLIVGQYDPIYDADARLLQFGLTPMLDSVKLAEVDERIADGLQLNDAVTQDRQGKLVLDARMLNDRGLGAVRIAAKESVSVESALTVAPGGEILLYAPKVEVTADLTARSGTIRLGNVLAQPYATVSADGVTYGLRDVSVSVPPGARGGVLVREGAVLDAKGLMTDLRGGAGSNGDSAHVDGGTVAIRSSEGAVLATGSLIDVSSGVTLQADGSIAAGTGGDLMLAVETASATADARLQLEGALAGYGVIDAGTLTIQAPRVSIGSQSRDNALVLSADFFDTGFASYRVIGEQGLEVAEGTEVKVRRPLYRFHEDVLRTASGIRRQLALEPWLAPLYEERPVSGELAKRPGASLFLQAGTRQTGAGQETGIVLDIARGSLLEVDPGQRIELRSVGQLNVDGRLNAWGGSIELGSVALPDPVRDQTESVGHQRAIRVGERGVLDVAARAETALDFRGRRYGLVADGGSIVIGGSVEHAIGKADAAELFIDLRPGSLLDASGAQAQLDVPGLGRTLVNSAGGSISLASANGLYLDGDLRAFAGGDGAAAGSLTVALATPNYLANLATNKVLRPRELIVGQQRDVVEGGPDSYVYGHGRLAASQVKGGGFGDLTLFSDGLLTFAGDLDLSLGQRLRLYSGALGLSEHAAGNSRVRLSAPSLLLAGAFAWDDITENNETRPLPTRLFLVSGQPSEALFEASGQVLDIRDSLVFGSRGSFRDAEGGTQTIDRRGFDRVELSSTGDMRMLAGNAMPVERIDTQVLSAGDLLIRVAQLYPGTGAGARIFAGYGYQADGAAPAFDPARSLRIERNGAMTPEQPLAVFGRLSLGAASVFQGGVVRAPLGYLEIGQNSGTTGTTGRVELLPGSLTSVSGAGLTLPYGGTVDGQAWRYAGKDVVLTGVGGSSNGRVLETGVDLGGVSVRVASGATLDLSGGGELRGAGFISGRGGSTDARYNPLVRVDKDGRFSLPGLADNPIYAIVPGVQRTSPVAAEEGAVDPLVGQQISIGSGVPGLPAGTYTLLPSTYALLPGAYRVELNGEAGLGRAAPTQLMRSGSWSLAGQLSLAGTGVRDELYRQVLLTPADALRRHSQYNETSYSDFARADAARRGIPRPMLPVDARSLRLKLSAGGGADALAFDGTALFQAASGGYGGSLVVTADRQRIEIVGARAQASEGFEGVTLRADDLNAFGAARMVIGSTPTVLYGQDGNYVTFDITNTVRSIVLRNGAELAAPEVFLLASRPGEEAISLEQGAAIVTLGKGAAAYDARDGFLYAPGSRSMLALSNGVLNVLPPTAGTPEEGPGDILLGVPAAGAVEGETRLYSEGTLVAATDKRFVLDSSVRYGTRNLTLAAGGFNVGDQALLTDLAQRGVLPTGLAFDQGLLDRLLQGDTSVGAPALETLVLNARDAFSFYGDVSLDSYDPATGRSRLSRLVLGTPAIYGYGDSGSVASIRTSNLIWNGAQTPPLGVVAGGAGTGRGTLDIRSERLEFGYGPFSQPSSINSYQRLVLGFSTVNLAASERITANHKGSLSVYQSRGEYQAGSGYAYSGGDLNLITPLLTGQAGSRNSLVAGGALQVRAGADGAASMPVGLASGALGAELSLEGASLLLDTRVGLPSGKLNLTAQQDLELGAGAQLDLAGRALRFDDVTRYSWGGEVNLLSHGGDIRQAGASSIDLSASHNQAGRLTAVALDSAAGVVDLQGQILAASSGEYDAGGTLVPYATGSVEIRAQRLGEDGTPDSRFAALNQRLNAGQVFGARSFQIKQGDLNIGSDVKASTIEVSLDGGHLSVNGVLDASGEQVGSIRLAGKQGLRIGSEALLDAHGRRLRVDSYGKIIDSPNRALIELNAGDGLLSLGVGARIDLRHGTEVAAGSAPGQNDGVARGTLDLYAPRLGGATAGDIAIDAGGALQILGARAITLSAVQRYDDAPSAAQPASNGRPYQEITQAYLDGKHQQSERFMQAALANTALLDGKLAGLNNATYAEAFHLRPGMEIVSATADGDLVVQGDLDLSGYRYASLNPRTAKTPVYGSGEAGSLAIRAGGDLNIYGSVTDGFAPPPETDDDQGWLLLAGQDRLGGDRVVPRAGVRLDDGSFFPAGKTLNFELPIKAMTLAAGTRLPVEAVLSQPLQLPAGTVLEGALRDAAGNLLRPAGSLLGEALSLPAGTRLGAGSRLPLAVPVTGMTWPGGVPLPGRATLANGEADGVRLAGGLALRAGAFLPAGSDIRLPDGAASVDVRPAGAVSRNWAIAPMLAAGSQSWNLRLVAGADLQAADPRLTDPRSSGQMRLADTHYGMRRIPAAGGGLVWTQEGVDEWGDPSIKPGDPLDPEALGYPTICDDFPTWCAASSGGMVWTQEGVDGWGDPGDTSVYPGAPVDPESLGWPTMCDENPTWCAAASEDYALEVGPYDSRFSVLRTGTGDLDLFAAGNLRMDSPFGVYTAGTASAVDSRYNLPRARDGGSVLRDSALGGYEQWVDGGEQSLYSAWYPTLGGNLTLAVGGDLRGDVLGRLSGAVPNTGYDSVAAGNWLWRQGSGSTAGTADATAWWINFGTYARQQGSDGVAAATQQVGFTGIGTLGGGDLSLKVAGDAGVIEARTSSVRSQGLVLAVGGSGRVGADGQLTLSGGGDMDVRIGGALNPLTPFDQGSSLYGAMVNLRGNAQIRATSLGGIDLIYGRLDDLQVPGERRAYDPFVSTLGLANGGPTLVPGDATFSLNSLSDLVLQGVVDPGRTPLMNGTPYTSASGVDGYGLSGFSLWTERTAIDLTSAGGNLTPVSLGRTEQETDSALVYPAKLSAVALTGSLYYGNATLRSNARSDRTALVLAPSSQGRLDLLAGDSIYAGGYSISRSGASTGSLATPLNPSYQGYTGITRQVDNLSSDGSRANQDHFPLFAFGANSVSGERGTALEPSRFYALAGDLVGVDSGRLLRYAETSDMRFGQLRYEGHGAVRMIAGRDIVSSGTGLGVERPVFDSMGSYASSGNLFVNTSATDVSLVRAGRDILYGNFNVAGPGSLEISAGRNLLMDDEVAVTSLGAVAPGDARSGASVVLQAGANQADISGFLQRYLDAASLARAGAPLAEQPGKVVRTYESDLVEWLAGRYGFSGDGQQAREFLADLPAEQQRIFAREVYFAELRAGGREYNEAGGLRQGSYLRGRNAIAALFPEHDAAGNPIRYSGDIIMYGGAGVHTNFGGDIQLLTPGGQQVFGIEGEAPPSTAGVITQGRGSIQLYAAGSILLGQSRIMTTFGGNVFAWSAQGDINAGRGARTTVIYTPPRRVYDAWANVTISPDVPSTGAGIATLAPIAEVPAGDIDLIAPLGTIDAGEAGIRSSGSVNVAALQVVNAANIQAQGETIGVPTIAAVNVSALTSASAASSSAATAAQQTIQKQRAAARDALPAIITVRIVGFGNEALHDDGSYRPAPSLPGMPQSSLPGESPDVLQVVGEQRQVYPRQSRYVTDGQRRDLQQAQ</sequence>
<dbReference type="PANTHER" id="PTHR12338:SF8">
    <property type="entry name" value="HEME_HEMOPEXIN-BINDING PROTEIN"/>
    <property type="match status" value="1"/>
</dbReference>
<evidence type="ECO:0000256" key="2">
    <source>
        <dbReference type="ARBA" id="ARBA00022525"/>
    </source>
</evidence>
<dbReference type="SMART" id="SM00912">
    <property type="entry name" value="Haemagg_act"/>
    <property type="match status" value="1"/>
</dbReference>
<dbReference type="InterPro" id="IPR021026">
    <property type="entry name" value="Filamn_hemagglutn_DUF3739"/>
</dbReference>
<accession>A0A157Q9R8</accession>
<dbReference type="NCBIfam" id="TIGR01901">
    <property type="entry name" value="adhes_NPXG"/>
    <property type="match status" value="1"/>
</dbReference>